<keyword evidence="3 8" id="KW-0813">Transport</keyword>
<feature type="transmembrane region" description="Helical" evidence="8">
    <location>
        <begin position="295"/>
        <end position="315"/>
    </location>
</feature>
<feature type="transmembrane region" description="Helical" evidence="8">
    <location>
        <begin position="169"/>
        <end position="187"/>
    </location>
</feature>
<evidence type="ECO:0000256" key="5">
    <source>
        <dbReference type="ARBA" id="ARBA00022692"/>
    </source>
</evidence>
<feature type="transmembrane region" description="Helical" evidence="8">
    <location>
        <begin position="199"/>
        <end position="217"/>
    </location>
</feature>
<name>F3ZSA7_9BACE</name>
<keyword evidence="10" id="KW-1185">Reference proteome</keyword>
<feature type="transmembrane region" description="Helical" evidence="8">
    <location>
        <begin position="71"/>
        <end position="97"/>
    </location>
</feature>
<dbReference type="HOGENOM" id="CLU_021628_0_0_10"/>
<feature type="transmembrane region" description="Helical" evidence="8">
    <location>
        <begin position="391"/>
        <end position="418"/>
    </location>
</feature>
<proteinExistence type="inferred from homology"/>
<dbReference type="eggNOG" id="COG1620">
    <property type="taxonomic scope" value="Bacteria"/>
</dbReference>
<feature type="transmembrane region" description="Helical" evidence="8">
    <location>
        <begin position="142"/>
        <end position="162"/>
    </location>
</feature>
<dbReference type="InterPro" id="IPR003804">
    <property type="entry name" value="Lactate_perm"/>
</dbReference>
<evidence type="ECO:0000256" key="2">
    <source>
        <dbReference type="ARBA" id="ARBA00010100"/>
    </source>
</evidence>
<evidence type="ECO:0000313" key="10">
    <source>
        <dbReference type="Proteomes" id="UP000018439"/>
    </source>
</evidence>
<dbReference type="NCBIfam" id="TIGR00795">
    <property type="entry name" value="lctP"/>
    <property type="match status" value="1"/>
</dbReference>
<feature type="transmembrane region" description="Helical" evidence="8">
    <location>
        <begin position="507"/>
        <end position="525"/>
    </location>
</feature>
<evidence type="ECO:0000256" key="8">
    <source>
        <dbReference type="RuleBase" id="RU365092"/>
    </source>
</evidence>
<comment type="similarity">
    <text evidence="2 8">Belongs to the lactate permease family.</text>
</comment>
<sequence length="534" mass="56570">MNTMLLTAAQDMMLNVNWLDVLMAVIPVLLLIILLGVMKVSGDKSAVLTLVATIIIGIVGFKFPIADTGLAVWYGILKAIFPILIIIVMAIFSYQILVYTKKMEIIKSQFTSISSDKCIQVLLLTWGFGGLLEGMAGFGTAVAIPAAILISLGFKPVFAAVVSLIANSVATGFGAVGTPVIVLAQQAGVESIQTLSTQIVVQLSPLMFIIPFILLFMTDSRMKSVPRHIILSILVGGVSLFVQYIAARHMGAETPAILGSIASIIVIIAYAKLFPTKEDKENKREKEHFTSSQILKAWSVYGLILLLVILTSPILPFRASLMEMVSTTWTFSIFDSTAGEALNRSLSVYWLVDTGVLLFLGSIIGGLIQGASIGELFKLLGKVLKMQYKTIITVCSLIALSSIMDFCGMIGVLGIALATLTGPLYPLFAPTVGCLGTFLTGSDTSSNILFGKLQASVAHATGADPSWLAAANTAGATGGKIISPQSIAVATSACGQQGQEGAIMKKAIPFALIYIVVAGLMVYFVPKIVGAVVF</sequence>
<evidence type="ECO:0000256" key="7">
    <source>
        <dbReference type="ARBA" id="ARBA00023136"/>
    </source>
</evidence>
<keyword evidence="4 8" id="KW-1003">Cell membrane</keyword>
<keyword evidence="7 8" id="KW-0472">Membrane</keyword>
<feature type="transmembrane region" description="Helical" evidence="8">
    <location>
        <begin position="45"/>
        <end position="65"/>
    </location>
</feature>
<keyword evidence="6 8" id="KW-1133">Transmembrane helix</keyword>
<evidence type="ECO:0000313" key="9">
    <source>
        <dbReference type="EMBL" id="EGJ70844.1"/>
    </source>
</evidence>
<comment type="subcellular location">
    <subcellularLocation>
        <location evidence="1 8">Cell membrane</location>
        <topology evidence="1 8">Multi-pass membrane protein</topology>
    </subcellularLocation>
</comment>
<feature type="transmembrane region" description="Helical" evidence="8">
    <location>
        <begin position="16"/>
        <end position="38"/>
    </location>
</feature>
<dbReference type="Pfam" id="PF02652">
    <property type="entry name" value="Lactate_perm"/>
    <property type="match status" value="1"/>
</dbReference>
<gene>
    <name evidence="9" type="ORF">Bcop_0626</name>
</gene>
<keyword evidence="5 8" id="KW-0812">Transmembrane</keyword>
<protein>
    <recommendedName>
        <fullName evidence="8">L-lactate permease</fullName>
    </recommendedName>
</protein>
<evidence type="ECO:0000256" key="3">
    <source>
        <dbReference type="ARBA" id="ARBA00022448"/>
    </source>
</evidence>
<dbReference type="AlphaFoldDB" id="F3ZSA7"/>
<dbReference type="GO" id="GO:0015295">
    <property type="term" value="F:solute:proton symporter activity"/>
    <property type="evidence" value="ECO:0007669"/>
    <property type="project" value="TreeGrafter"/>
</dbReference>
<dbReference type="PANTHER" id="PTHR30003">
    <property type="entry name" value="L-LACTATE PERMEASE"/>
    <property type="match status" value="1"/>
</dbReference>
<feature type="transmembrane region" description="Helical" evidence="8">
    <location>
        <begin position="229"/>
        <end position="250"/>
    </location>
</feature>
<comment type="function">
    <text evidence="8">Uptake of L-lactate across the membrane. Can also transport D-lactate and glycolate.</text>
</comment>
<organism evidence="9 10">
    <name type="scientific">Bacteroides coprosuis DSM 18011</name>
    <dbReference type="NCBI Taxonomy" id="679937"/>
    <lineage>
        <taxon>Bacteria</taxon>
        <taxon>Pseudomonadati</taxon>
        <taxon>Bacteroidota</taxon>
        <taxon>Bacteroidia</taxon>
        <taxon>Bacteroidales</taxon>
        <taxon>Bacteroidaceae</taxon>
        <taxon>Bacteroides</taxon>
    </lineage>
</organism>
<feature type="transmembrane region" description="Helical" evidence="8">
    <location>
        <begin position="348"/>
        <end position="370"/>
    </location>
</feature>
<evidence type="ECO:0000256" key="1">
    <source>
        <dbReference type="ARBA" id="ARBA00004651"/>
    </source>
</evidence>
<feature type="transmembrane region" description="Helical" evidence="8">
    <location>
        <begin position="256"/>
        <end position="274"/>
    </location>
</feature>
<dbReference type="GO" id="GO:0015129">
    <property type="term" value="F:lactate transmembrane transporter activity"/>
    <property type="evidence" value="ECO:0007669"/>
    <property type="project" value="UniProtKB-UniRule"/>
</dbReference>
<dbReference type="STRING" id="679937.Bcop_0626"/>
<evidence type="ECO:0000256" key="6">
    <source>
        <dbReference type="ARBA" id="ARBA00022989"/>
    </source>
</evidence>
<accession>F3ZSA7</accession>
<dbReference type="EMBL" id="CM001167">
    <property type="protein sequence ID" value="EGJ70844.1"/>
    <property type="molecule type" value="Genomic_DNA"/>
</dbReference>
<dbReference type="Proteomes" id="UP000018439">
    <property type="component" value="Chromosome"/>
</dbReference>
<evidence type="ECO:0000256" key="4">
    <source>
        <dbReference type="ARBA" id="ARBA00022475"/>
    </source>
</evidence>
<reference evidence="9 10" key="1">
    <citation type="journal article" date="2011" name="Stand. Genomic Sci.">
        <title>Non-contiguous finished genome sequence of Bacteroides coprosuis type strain (PC139).</title>
        <authorList>
            <person name="Land M."/>
            <person name="Held B."/>
            <person name="Gronow S."/>
            <person name="Abt B."/>
            <person name="Lucas S."/>
            <person name="Del Rio T.G."/>
            <person name="Nolan M."/>
            <person name="Tice H."/>
            <person name="Cheng J.F."/>
            <person name="Pitluck S."/>
            <person name="Liolios K."/>
            <person name="Pagani I."/>
            <person name="Ivanova N."/>
            <person name="Mavromatis K."/>
            <person name="Mikhailova N."/>
            <person name="Pati A."/>
            <person name="Tapia R."/>
            <person name="Han C."/>
            <person name="Goodwin L."/>
            <person name="Chen A."/>
            <person name="Palaniappan K."/>
            <person name="Hauser L."/>
            <person name="Brambilla E.M."/>
            <person name="Rohde M."/>
            <person name="Goker M."/>
            <person name="Detter J.C."/>
            <person name="Woyke T."/>
            <person name="Bristow J."/>
            <person name="Eisen J.A."/>
            <person name="Markowitz V."/>
            <person name="Hugenholtz P."/>
            <person name="Kyrpides N.C."/>
            <person name="Klenk H.P."/>
            <person name="Lapidus A."/>
        </authorList>
    </citation>
    <scope>NUCLEOTIDE SEQUENCE</scope>
    <source>
        <strain evidence="9 10">DSM 18011</strain>
    </source>
</reference>
<dbReference type="GO" id="GO:0005886">
    <property type="term" value="C:plasma membrane"/>
    <property type="evidence" value="ECO:0007669"/>
    <property type="project" value="UniProtKB-SubCell"/>
</dbReference>
<dbReference type="PANTHER" id="PTHR30003:SF0">
    <property type="entry name" value="GLYCOLATE PERMEASE GLCA-RELATED"/>
    <property type="match status" value="1"/>
</dbReference>